<organism evidence="9">
    <name type="scientific">Thermomicrobium roseum</name>
    <dbReference type="NCBI Taxonomy" id="500"/>
    <lineage>
        <taxon>Bacteria</taxon>
        <taxon>Pseudomonadati</taxon>
        <taxon>Thermomicrobiota</taxon>
        <taxon>Thermomicrobia</taxon>
        <taxon>Thermomicrobiales</taxon>
        <taxon>Thermomicrobiaceae</taxon>
        <taxon>Thermomicrobium</taxon>
    </lineage>
</organism>
<comment type="similarity">
    <text evidence="7">Belongs to the binding-protein-dependent transport system permease family.</text>
</comment>
<dbReference type="SUPFAM" id="SSF161098">
    <property type="entry name" value="MetI-like"/>
    <property type="match status" value="1"/>
</dbReference>
<dbReference type="PROSITE" id="PS50928">
    <property type="entry name" value="ABC_TM1"/>
    <property type="match status" value="1"/>
</dbReference>
<evidence type="ECO:0000256" key="3">
    <source>
        <dbReference type="ARBA" id="ARBA00022475"/>
    </source>
</evidence>
<evidence type="ECO:0000256" key="7">
    <source>
        <dbReference type="RuleBase" id="RU363032"/>
    </source>
</evidence>
<evidence type="ECO:0000256" key="1">
    <source>
        <dbReference type="ARBA" id="ARBA00004651"/>
    </source>
</evidence>
<feature type="transmembrane region" description="Helical" evidence="7">
    <location>
        <begin position="12"/>
        <end position="34"/>
    </location>
</feature>
<keyword evidence="6 7" id="KW-0472">Membrane</keyword>
<reference evidence="9" key="1">
    <citation type="journal article" date="2020" name="mSystems">
        <title>Genome- and Community-Level Interaction Insights into Carbon Utilization and Element Cycling Functions of Hydrothermarchaeota in Hydrothermal Sediment.</title>
        <authorList>
            <person name="Zhou Z."/>
            <person name="Liu Y."/>
            <person name="Xu W."/>
            <person name="Pan J."/>
            <person name="Luo Z.H."/>
            <person name="Li M."/>
        </authorList>
    </citation>
    <scope>NUCLEOTIDE SEQUENCE [LARGE SCALE GENOMIC DNA]</scope>
    <source>
        <strain evidence="9">SpSt-1065</strain>
    </source>
</reference>
<dbReference type="Gene3D" id="1.10.3720.10">
    <property type="entry name" value="MetI-like"/>
    <property type="match status" value="1"/>
</dbReference>
<comment type="subcellular location">
    <subcellularLocation>
        <location evidence="1 7">Cell membrane</location>
        <topology evidence="1 7">Multi-pass membrane protein</topology>
    </subcellularLocation>
</comment>
<proteinExistence type="inferred from homology"/>
<keyword evidence="4 7" id="KW-0812">Transmembrane</keyword>
<dbReference type="EMBL" id="DRWX01000350">
    <property type="protein sequence ID" value="HHM97078.1"/>
    <property type="molecule type" value="Genomic_DNA"/>
</dbReference>
<sequence>MRTRQGQLGRRIGLLVAVLLLVVFLAAPIAYLGILSVTSQGQMLSGQLWPENPYWDNWPIAFRTVPLVQFLRNSIVAAVLSAIMTLALSFPLAYAVVRLRIGGRFLPSLVLASYAAPPIVAAIPLFFVLRALGLIDQLLGLVLVYGMANVPVAFYLLDNFLMRLPEEIEEAAWLDGAGTIRTMVTIVLPLMAPGVIATGIICGILAYNEFLFALLFTYSPASQTLPVGLSLYQGERLVQYGQMAVASLVGILPVYLLGGLLQRWLIGGLTGGIK</sequence>
<feature type="transmembrane region" description="Helical" evidence="7">
    <location>
        <begin position="190"/>
        <end position="217"/>
    </location>
</feature>
<dbReference type="PANTHER" id="PTHR32243">
    <property type="entry name" value="MALTOSE TRANSPORT SYSTEM PERMEASE-RELATED"/>
    <property type="match status" value="1"/>
</dbReference>
<evidence type="ECO:0000256" key="2">
    <source>
        <dbReference type="ARBA" id="ARBA00022448"/>
    </source>
</evidence>
<feature type="transmembrane region" description="Helical" evidence="7">
    <location>
        <begin position="138"/>
        <end position="157"/>
    </location>
</feature>
<evidence type="ECO:0000256" key="6">
    <source>
        <dbReference type="ARBA" id="ARBA00023136"/>
    </source>
</evidence>
<protein>
    <submittedName>
        <fullName evidence="9">Carbohydrate ABC transporter permease</fullName>
    </submittedName>
</protein>
<dbReference type="InterPro" id="IPR000515">
    <property type="entry name" value="MetI-like"/>
</dbReference>
<keyword evidence="5 7" id="KW-1133">Transmembrane helix</keyword>
<dbReference type="InterPro" id="IPR050901">
    <property type="entry name" value="BP-dep_ABC_trans_perm"/>
</dbReference>
<name>A0A7C5VXX1_THERO</name>
<keyword evidence="2 7" id="KW-0813">Transport</keyword>
<dbReference type="GO" id="GO:0055085">
    <property type="term" value="P:transmembrane transport"/>
    <property type="evidence" value="ECO:0007669"/>
    <property type="project" value="InterPro"/>
</dbReference>
<dbReference type="GO" id="GO:0005886">
    <property type="term" value="C:plasma membrane"/>
    <property type="evidence" value="ECO:0007669"/>
    <property type="project" value="UniProtKB-SubCell"/>
</dbReference>
<evidence type="ECO:0000313" key="9">
    <source>
        <dbReference type="EMBL" id="HHM97078.1"/>
    </source>
</evidence>
<feature type="transmembrane region" description="Helical" evidence="7">
    <location>
        <begin position="75"/>
        <end position="97"/>
    </location>
</feature>
<keyword evidence="3" id="KW-1003">Cell membrane</keyword>
<feature type="transmembrane region" description="Helical" evidence="7">
    <location>
        <begin position="237"/>
        <end position="257"/>
    </location>
</feature>
<feature type="domain" description="ABC transmembrane type-1" evidence="8">
    <location>
        <begin position="71"/>
        <end position="261"/>
    </location>
</feature>
<dbReference type="InterPro" id="IPR035906">
    <property type="entry name" value="MetI-like_sf"/>
</dbReference>
<dbReference type="Pfam" id="PF00528">
    <property type="entry name" value="BPD_transp_1"/>
    <property type="match status" value="1"/>
</dbReference>
<accession>A0A7C5VXX1</accession>
<evidence type="ECO:0000256" key="5">
    <source>
        <dbReference type="ARBA" id="ARBA00022989"/>
    </source>
</evidence>
<evidence type="ECO:0000256" key="4">
    <source>
        <dbReference type="ARBA" id="ARBA00022692"/>
    </source>
</evidence>
<comment type="caution">
    <text evidence="9">The sequence shown here is derived from an EMBL/GenBank/DDBJ whole genome shotgun (WGS) entry which is preliminary data.</text>
</comment>
<dbReference type="CDD" id="cd06261">
    <property type="entry name" value="TM_PBP2"/>
    <property type="match status" value="1"/>
</dbReference>
<dbReference type="AlphaFoldDB" id="A0A7C5VXX1"/>
<feature type="transmembrane region" description="Helical" evidence="7">
    <location>
        <begin position="109"/>
        <end position="132"/>
    </location>
</feature>
<evidence type="ECO:0000259" key="8">
    <source>
        <dbReference type="PROSITE" id="PS50928"/>
    </source>
</evidence>
<dbReference type="PANTHER" id="PTHR32243:SF18">
    <property type="entry name" value="INNER MEMBRANE ABC TRANSPORTER PERMEASE PROTEIN YCJP"/>
    <property type="match status" value="1"/>
</dbReference>
<gene>
    <name evidence="9" type="ORF">ENM21_07710</name>
</gene>